<organism evidence="2 3">
    <name type="scientific">Chryseobacterium geocarposphaerae</name>
    <dbReference type="NCBI Taxonomy" id="1416776"/>
    <lineage>
        <taxon>Bacteria</taxon>
        <taxon>Pseudomonadati</taxon>
        <taxon>Bacteroidota</taxon>
        <taxon>Flavobacteriia</taxon>
        <taxon>Flavobacteriales</taxon>
        <taxon>Weeksellaceae</taxon>
        <taxon>Chryseobacterium group</taxon>
        <taxon>Chryseobacterium</taxon>
    </lineage>
</organism>
<dbReference type="RefSeq" id="WP_115981146.1">
    <property type="nucleotide sequence ID" value="NZ_JAVDQS010000006.1"/>
</dbReference>
<dbReference type="Proteomes" id="UP001184853">
    <property type="component" value="Unassembled WGS sequence"/>
</dbReference>
<reference evidence="2 3" key="1">
    <citation type="submission" date="2023-07" db="EMBL/GenBank/DDBJ databases">
        <title>Sorghum-associated microbial communities from plants grown in Nebraska, USA.</title>
        <authorList>
            <person name="Schachtman D."/>
        </authorList>
    </citation>
    <scope>NUCLEOTIDE SEQUENCE [LARGE SCALE GENOMIC DNA]</scope>
    <source>
        <strain evidence="2 3">DS1709</strain>
    </source>
</reference>
<sequence length="119" mass="13892">MEKTVLPQKNIEGIWEFTSGYESAYFGVQIGDKWHFQYNINPSDPAEGKVEMFRSDGTLYNSGIFYQFEFQNPRPTDYDLEMRMESTAFSYKIQNVPESSLSLQSPSPYRYPGNFKKVQ</sequence>
<gene>
    <name evidence="2" type="ORF">J2781_002491</name>
</gene>
<comment type="caution">
    <text evidence="2">The sequence shown here is derived from an EMBL/GenBank/DDBJ whole genome shotgun (WGS) entry which is preliminary data.</text>
</comment>
<feature type="compositionally biased region" description="Low complexity" evidence="1">
    <location>
        <begin position="99"/>
        <end position="108"/>
    </location>
</feature>
<proteinExistence type="predicted"/>
<evidence type="ECO:0000313" key="3">
    <source>
        <dbReference type="Proteomes" id="UP001184853"/>
    </source>
</evidence>
<accession>A0ABU1LFU5</accession>
<evidence type="ECO:0008006" key="4">
    <source>
        <dbReference type="Google" id="ProtNLM"/>
    </source>
</evidence>
<keyword evidence="3" id="KW-1185">Reference proteome</keyword>
<dbReference type="EMBL" id="JAVDQS010000006">
    <property type="protein sequence ID" value="MDR6405559.1"/>
    <property type="molecule type" value="Genomic_DNA"/>
</dbReference>
<evidence type="ECO:0000313" key="2">
    <source>
        <dbReference type="EMBL" id="MDR6405559.1"/>
    </source>
</evidence>
<protein>
    <recommendedName>
        <fullName evidence="4">Lipocalin-like protein</fullName>
    </recommendedName>
</protein>
<name>A0ABU1LFU5_9FLAO</name>
<feature type="region of interest" description="Disordered" evidence="1">
    <location>
        <begin position="98"/>
        <end position="119"/>
    </location>
</feature>
<evidence type="ECO:0000256" key="1">
    <source>
        <dbReference type="SAM" id="MobiDB-lite"/>
    </source>
</evidence>